<reference evidence="1 2" key="1">
    <citation type="journal article" date="2017" name="MBio">
        <title>Type VI secretion-mediated competition in the bee gut microbiome.</title>
        <authorList>
            <person name="Steele M.I."/>
            <person name="Kwong W.K."/>
            <person name="Powell J.E."/>
            <person name="Whiteley M."/>
            <person name="Moran N.A."/>
        </authorList>
    </citation>
    <scope>NUCLEOTIDE SEQUENCE [LARGE SCALE GENOMIC DNA]</scope>
    <source>
        <strain evidence="1 2">Nev3CBA3</strain>
    </source>
</reference>
<name>A0A2N9XW47_9NEIS</name>
<sequence>MGNETLEIKYFQIGDEPNIYIAYDIESIKVYLLNLINENIKNGNEFGNDSLEMVVEDINDGKYKDVGSDYEYNDDNGDSVKVSCHYPKEVVEQLGTDQVLVIDLEEW</sequence>
<dbReference type="Proteomes" id="UP000229434">
    <property type="component" value="Unassembled WGS sequence"/>
</dbReference>
<protein>
    <submittedName>
        <fullName evidence="1">Uncharacterized protein</fullName>
    </submittedName>
</protein>
<accession>A0A2N9XW47</accession>
<gene>
    <name evidence="1" type="ORF">BHC49_09355</name>
</gene>
<proteinExistence type="predicted"/>
<comment type="caution">
    <text evidence="1">The sequence shown here is derived from an EMBL/GenBank/DDBJ whole genome shotgun (WGS) entry which is preliminary data.</text>
</comment>
<dbReference type="RefSeq" id="WP_100137880.1">
    <property type="nucleotide sequence ID" value="NZ_MEIS01000118.1"/>
</dbReference>
<dbReference type="EMBL" id="MEIS01000118">
    <property type="protein sequence ID" value="PIT53893.1"/>
    <property type="molecule type" value="Genomic_DNA"/>
</dbReference>
<evidence type="ECO:0000313" key="2">
    <source>
        <dbReference type="Proteomes" id="UP000229434"/>
    </source>
</evidence>
<dbReference type="AlphaFoldDB" id="A0A2N9XW47"/>
<organism evidence="1 2">
    <name type="scientific">Snodgrassella alvi</name>
    <dbReference type="NCBI Taxonomy" id="1196083"/>
    <lineage>
        <taxon>Bacteria</taxon>
        <taxon>Pseudomonadati</taxon>
        <taxon>Pseudomonadota</taxon>
        <taxon>Betaproteobacteria</taxon>
        <taxon>Neisseriales</taxon>
        <taxon>Neisseriaceae</taxon>
        <taxon>Snodgrassella</taxon>
    </lineage>
</organism>
<evidence type="ECO:0000313" key="1">
    <source>
        <dbReference type="EMBL" id="PIT53893.1"/>
    </source>
</evidence>